<accession>A0ABN7ZJ57</accession>
<dbReference type="EMBL" id="CAJZAG010000016">
    <property type="protein sequence ID" value="CAG9186005.1"/>
    <property type="molecule type" value="Genomic_DNA"/>
</dbReference>
<reference evidence="1 2" key="1">
    <citation type="submission" date="2021-08" db="EMBL/GenBank/DDBJ databases">
        <authorList>
            <person name="Peeters C."/>
        </authorList>
    </citation>
    <scope>NUCLEOTIDE SEQUENCE [LARGE SCALE GENOMIC DNA]</scope>
    <source>
        <strain evidence="1 2">LMG 32289</strain>
    </source>
</reference>
<protein>
    <submittedName>
        <fullName evidence="1">Uncharacterized protein</fullName>
    </submittedName>
</protein>
<name>A0ABN7ZJ57_9BURK</name>
<proteinExistence type="predicted"/>
<sequence length="106" mass="11303">MSLATLHTDARRRLATVRGYPARLASRMAIGVAVRVLKLDPSRAADMHAWHTHTDHADASPPDALVGDGRALAFALIGIATHRPQFLIGALAALSVLPLLILSKLL</sequence>
<organism evidence="1 2">
    <name type="scientific">Cupriavidus pampae</name>
    <dbReference type="NCBI Taxonomy" id="659251"/>
    <lineage>
        <taxon>Bacteria</taxon>
        <taxon>Pseudomonadati</taxon>
        <taxon>Pseudomonadota</taxon>
        <taxon>Betaproteobacteria</taxon>
        <taxon>Burkholderiales</taxon>
        <taxon>Burkholderiaceae</taxon>
        <taxon>Cupriavidus</taxon>
    </lineage>
</organism>
<gene>
    <name evidence="1" type="ORF">LMG32289_06206</name>
</gene>
<evidence type="ECO:0000313" key="1">
    <source>
        <dbReference type="EMBL" id="CAG9186005.1"/>
    </source>
</evidence>
<dbReference type="Proteomes" id="UP000706525">
    <property type="component" value="Unassembled WGS sequence"/>
</dbReference>
<evidence type="ECO:0000313" key="2">
    <source>
        <dbReference type="Proteomes" id="UP000706525"/>
    </source>
</evidence>
<comment type="caution">
    <text evidence="1">The sequence shown here is derived from an EMBL/GenBank/DDBJ whole genome shotgun (WGS) entry which is preliminary data.</text>
</comment>
<keyword evidence="2" id="KW-1185">Reference proteome</keyword>